<evidence type="ECO:0000256" key="1">
    <source>
        <dbReference type="ARBA" id="ARBA00001936"/>
    </source>
</evidence>
<dbReference type="PANTHER" id="PTHR12992:SF11">
    <property type="entry name" value="MITOCHONDRIAL COENZYME A DIPHOSPHATASE NUDT8"/>
    <property type="match status" value="1"/>
</dbReference>
<evidence type="ECO:0000256" key="4">
    <source>
        <dbReference type="ARBA" id="ARBA00022801"/>
    </source>
</evidence>
<dbReference type="CDD" id="cd03426">
    <property type="entry name" value="NUDIX_CoAse_Nudt7"/>
    <property type="match status" value="1"/>
</dbReference>
<dbReference type="AlphaFoldDB" id="A0A381XUA3"/>
<feature type="non-terminal residue" evidence="8">
    <location>
        <position position="1"/>
    </location>
</feature>
<dbReference type="PROSITE" id="PS51462">
    <property type="entry name" value="NUDIX"/>
    <property type="match status" value="1"/>
</dbReference>
<keyword evidence="5" id="KW-0460">Magnesium</keyword>
<organism evidence="8">
    <name type="scientific">marine metagenome</name>
    <dbReference type="NCBI Taxonomy" id="408172"/>
    <lineage>
        <taxon>unclassified sequences</taxon>
        <taxon>metagenomes</taxon>
        <taxon>ecological metagenomes</taxon>
    </lineage>
</organism>
<dbReference type="InterPro" id="IPR000086">
    <property type="entry name" value="NUDIX_hydrolase_dom"/>
</dbReference>
<evidence type="ECO:0000256" key="2">
    <source>
        <dbReference type="ARBA" id="ARBA00001946"/>
    </source>
</evidence>
<gene>
    <name evidence="8" type="ORF">METZ01_LOCUS121230</name>
</gene>
<keyword evidence="3" id="KW-0479">Metal-binding</keyword>
<accession>A0A381XUA3</accession>
<name>A0A381XUA3_9ZZZZ</name>
<reference evidence="8" key="1">
    <citation type="submission" date="2018-05" db="EMBL/GenBank/DDBJ databases">
        <authorList>
            <person name="Lanie J.A."/>
            <person name="Ng W.-L."/>
            <person name="Kazmierczak K.M."/>
            <person name="Andrzejewski T.M."/>
            <person name="Davidsen T.M."/>
            <person name="Wayne K.J."/>
            <person name="Tettelin H."/>
            <person name="Glass J.I."/>
            <person name="Rusch D."/>
            <person name="Podicherti R."/>
            <person name="Tsui H.-C.T."/>
            <person name="Winkler M.E."/>
        </authorList>
    </citation>
    <scope>NUCLEOTIDE SEQUENCE</scope>
</reference>
<dbReference type="SUPFAM" id="SSF55811">
    <property type="entry name" value="Nudix"/>
    <property type="match status" value="1"/>
</dbReference>
<dbReference type="InterPro" id="IPR015797">
    <property type="entry name" value="NUDIX_hydrolase-like_dom_sf"/>
</dbReference>
<evidence type="ECO:0000256" key="3">
    <source>
        <dbReference type="ARBA" id="ARBA00022723"/>
    </source>
</evidence>
<dbReference type="EMBL" id="UINC01016421">
    <property type="protein sequence ID" value="SVA68376.1"/>
    <property type="molecule type" value="Genomic_DNA"/>
</dbReference>
<proteinExistence type="predicted"/>
<comment type="cofactor">
    <cofactor evidence="2">
        <name>Mg(2+)</name>
        <dbReference type="ChEBI" id="CHEBI:18420"/>
    </cofactor>
</comment>
<dbReference type="GO" id="GO:0010945">
    <property type="term" value="F:coenzyme A diphosphatase activity"/>
    <property type="evidence" value="ECO:0007669"/>
    <property type="project" value="InterPro"/>
</dbReference>
<dbReference type="GO" id="GO:0046872">
    <property type="term" value="F:metal ion binding"/>
    <property type="evidence" value="ECO:0007669"/>
    <property type="project" value="UniProtKB-KW"/>
</dbReference>
<feature type="domain" description="Nudix hydrolase" evidence="7">
    <location>
        <begin position="25"/>
        <end position="158"/>
    </location>
</feature>
<evidence type="ECO:0000256" key="6">
    <source>
        <dbReference type="ARBA" id="ARBA00023211"/>
    </source>
</evidence>
<keyword evidence="6" id="KW-0464">Manganese</keyword>
<sequence>LARVVDALTNRVPAGIRGRIPTGEERDAAVLVGIYDEYDPHLILTRRSKNLSSHRHEVSFPGGRVEDSDHDLWATACRESNEEIGIQTEGLNPLGRLDPIVTVGSRSLIHPFVTVLPERPNLEPNIYEVEKILHVPVSELLLDEVWREEEWELPNGWVSITFFELEGDTVWGATALMIRQLLTLSLGLSDNFGRFPKEESKHGKKFQ</sequence>
<dbReference type="InterPro" id="IPR045121">
    <property type="entry name" value="CoAse"/>
</dbReference>
<dbReference type="PANTHER" id="PTHR12992">
    <property type="entry name" value="NUDIX HYDROLASE"/>
    <property type="match status" value="1"/>
</dbReference>
<evidence type="ECO:0000256" key="5">
    <source>
        <dbReference type="ARBA" id="ARBA00022842"/>
    </source>
</evidence>
<dbReference type="Gene3D" id="3.90.79.10">
    <property type="entry name" value="Nucleoside Triphosphate Pyrophosphohydrolase"/>
    <property type="match status" value="1"/>
</dbReference>
<evidence type="ECO:0000313" key="8">
    <source>
        <dbReference type="EMBL" id="SVA68376.1"/>
    </source>
</evidence>
<evidence type="ECO:0000259" key="7">
    <source>
        <dbReference type="PROSITE" id="PS51462"/>
    </source>
</evidence>
<protein>
    <recommendedName>
        <fullName evidence="7">Nudix hydrolase domain-containing protein</fullName>
    </recommendedName>
</protein>
<dbReference type="Pfam" id="PF00293">
    <property type="entry name" value="NUDIX"/>
    <property type="match status" value="1"/>
</dbReference>
<keyword evidence="4" id="KW-0378">Hydrolase</keyword>
<comment type="cofactor">
    <cofactor evidence="1">
        <name>Mn(2+)</name>
        <dbReference type="ChEBI" id="CHEBI:29035"/>
    </cofactor>
</comment>